<evidence type="ECO:0000313" key="8">
    <source>
        <dbReference type="EMBL" id="KAF1811178.1"/>
    </source>
</evidence>
<dbReference type="EMBL" id="ML975162">
    <property type="protein sequence ID" value="KAF1811178.1"/>
    <property type="molecule type" value="Genomic_DNA"/>
</dbReference>
<gene>
    <name evidence="8 10" type="ORF">P152DRAFT_459585</name>
</gene>
<dbReference type="GO" id="GO:0016829">
    <property type="term" value="F:lyase activity"/>
    <property type="evidence" value="ECO:0007669"/>
    <property type="project" value="UniProtKB-KW"/>
</dbReference>
<evidence type="ECO:0000256" key="7">
    <source>
        <dbReference type="SAM" id="MobiDB-lite"/>
    </source>
</evidence>
<evidence type="ECO:0000256" key="2">
    <source>
        <dbReference type="ARBA" id="ARBA00022801"/>
    </source>
</evidence>
<dbReference type="Proteomes" id="UP000504638">
    <property type="component" value="Unplaced"/>
</dbReference>
<dbReference type="GO" id="GO:0034477">
    <property type="term" value="P:U6 snRNA 3'-end processing"/>
    <property type="evidence" value="ECO:0007669"/>
    <property type="project" value="InterPro"/>
</dbReference>
<dbReference type="PANTHER" id="PTHR13522">
    <property type="entry name" value="U6 SNRNA PHOSPHODIESTERASE 1"/>
    <property type="match status" value="1"/>
</dbReference>
<evidence type="ECO:0000256" key="4">
    <source>
        <dbReference type="ARBA" id="ARBA00023242"/>
    </source>
</evidence>
<dbReference type="RefSeq" id="XP_033532809.1">
    <property type="nucleotide sequence ID" value="XM_033679710.1"/>
</dbReference>
<evidence type="ECO:0000256" key="3">
    <source>
        <dbReference type="ARBA" id="ARBA00023239"/>
    </source>
</evidence>
<sequence>MSLVAYPDSEDDDQPPATQNIPEQRRSLPTSNELKRKRSYHNDDGTLNGRDQPNGTLPALPAAFHDLYSAPVRTFPTSDPSLHGGRQRQTPHVEGNWNTHVYLECACSTTSPVYPHEIDSV</sequence>
<protein>
    <recommendedName>
        <fullName evidence="5">U6 snRNA phosphodiesterase 1</fullName>
    </recommendedName>
    <alternativeName>
        <fullName evidence="6">3'-5' RNA exonuclease USB1</fullName>
    </alternativeName>
</protein>
<evidence type="ECO:0000313" key="10">
    <source>
        <dbReference type="RefSeq" id="XP_033532809.1"/>
    </source>
</evidence>
<organism evidence="8">
    <name type="scientific">Eremomyces bilateralis CBS 781.70</name>
    <dbReference type="NCBI Taxonomy" id="1392243"/>
    <lineage>
        <taxon>Eukaryota</taxon>
        <taxon>Fungi</taxon>
        <taxon>Dikarya</taxon>
        <taxon>Ascomycota</taxon>
        <taxon>Pezizomycotina</taxon>
        <taxon>Dothideomycetes</taxon>
        <taxon>Dothideomycetes incertae sedis</taxon>
        <taxon>Eremomycetales</taxon>
        <taxon>Eremomycetaceae</taxon>
        <taxon>Eremomyces</taxon>
    </lineage>
</organism>
<reference evidence="8 10" key="1">
    <citation type="submission" date="2020-01" db="EMBL/GenBank/DDBJ databases">
        <authorList>
            <consortium name="DOE Joint Genome Institute"/>
            <person name="Haridas S."/>
            <person name="Albert R."/>
            <person name="Binder M."/>
            <person name="Bloem J."/>
            <person name="Labutti K."/>
            <person name="Salamov A."/>
            <person name="Andreopoulos B."/>
            <person name="Baker S.E."/>
            <person name="Barry K."/>
            <person name="Bills G."/>
            <person name="Bluhm B.H."/>
            <person name="Cannon C."/>
            <person name="Castanera R."/>
            <person name="Culley D.E."/>
            <person name="Daum C."/>
            <person name="Ezra D."/>
            <person name="Gonzalez J.B."/>
            <person name="Henrissat B."/>
            <person name="Kuo A."/>
            <person name="Liang C."/>
            <person name="Lipzen A."/>
            <person name="Lutzoni F."/>
            <person name="Magnuson J."/>
            <person name="Mondo S."/>
            <person name="Nolan M."/>
            <person name="Ohm R."/>
            <person name="Pangilinan J."/>
            <person name="Park H.-J."/>
            <person name="Ramirez L."/>
            <person name="Alfaro M."/>
            <person name="Sun H."/>
            <person name="Tritt A."/>
            <person name="Yoshinaga Y."/>
            <person name="Zwiers L.-H."/>
            <person name="Turgeon B.G."/>
            <person name="Goodwin S.B."/>
            <person name="Spatafora J.W."/>
            <person name="Crous P.W."/>
            <person name="Grigoriev I.V."/>
        </authorList>
    </citation>
    <scope>NUCLEOTIDE SEQUENCE</scope>
    <source>
        <strain evidence="8 10">CBS 781.70</strain>
    </source>
</reference>
<keyword evidence="4" id="KW-0539">Nucleus</keyword>
<dbReference type="GO" id="GO:0000175">
    <property type="term" value="F:3'-5'-RNA exonuclease activity"/>
    <property type="evidence" value="ECO:0007669"/>
    <property type="project" value="TreeGrafter"/>
</dbReference>
<dbReference type="OrthoDB" id="49151at2759"/>
<keyword evidence="3" id="KW-0456">Lyase</keyword>
<name>A0A6G1FZH1_9PEZI</name>
<evidence type="ECO:0000313" key="9">
    <source>
        <dbReference type="Proteomes" id="UP000504638"/>
    </source>
</evidence>
<accession>A0A6G1FZH1</accession>
<dbReference type="GO" id="GO:0005634">
    <property type="term" value="C:nucleus"/>
    <property type="evidence" value="ECO:0007669"/>
    <property type="project" value="TreeGrafter"/>
</dbReference>
<dbReference type="GeneID" id="54420280"/>
<dbReference type="Pfam" id="PF09749">
    <property type="entry name" value="HVSL"/>
    <property type="match status" value="1"/>
</dbReference>
<dbReference type="PANTHER" id="PTHR13522:SF3">
    <property type="entry name" value="U6 SNRNA PHOSPHODIESTERASE 1"/>
    <property type="match status" value="1"/>
</dbReference>
<keyword evidence="1" id="KW-0540">Nuclease</keyword>
<proteinExistence type="predicted"/>
<feature type="compositionally biased region" description="Polar residues" evidence="7">
    <location>
        <begin position="16"/>
        <end position="32"/>
    </location>
</feature>
<reference evidence="10" key="2">
    <citation type="submission" date="2020-04" db="EMBL/GenBank/DDBJ databases">
        <authorList>
            <consortium name="NCBI Genome Project"/>
        </authorList>
    </citation>
    <scope>NUCLEOTIDE SEQUENCE</scope>
    <source>
        <strain evidence="10">CBS 781.70</strain>
    </source>
</reference>
<dbReference type="AlphaFoldDB" id="A0A6G1FZH1"/>
<evidence type="ECO:0000256" key="1">
    <source>
        <dbReference type="ARBA" id="ARBA00022722"/>
    </source>
</evidence>
<reference evidence="10" key="3">
    <citation type="submission" date="2025-04" db="UniProtKB">
        <authorList>
            <consortium name="RefSeq"/>
        </authorList>
    </citation>
    <scope>IDENTIFICATION</scope>
    <source>
        <strain evidence="10">CBS 781.70</strain>
    </source>
</reference>
<evidence type="ECO:0000256" key="6">
    <source>
        <dbReference type="ARBA" id="ARBA00030030"/>
    </source>
</evidence>
<feature type="region of interest" description="Disordered" evidence="7">
    <location>
        <begin position="1"/>
        <end position="92"/>
    </location>
</feature>
<evidence type="ECO:0000256" key="5">
    <source>
        <dbReference type="ARBA" id="ARBA00029543"/>
    </source>
</evidence>
<keyword evidence="9" id="KW-1185">Reference proteome</keyword>
<keyword evidence="2" id="KW-0378">Hydrolase</keyword>
<dbReference type="InterPro" id="IPR027521">
    <property type="entry name" value="Usb1"/>
</dbReference>